<dbReference type="GO" id="GO:0006412">
    <property type="term" value="P:translation"/>
    <property type="evidence" value="ECO:0007669"/>
    <property type="project" value="InterPro"/>
</dbReference>
<dbReference type="FunFam" id="3.30.230.10:FF:000041">
    <property type="entry name" value="37S ribosomal protein S5"/>
    <property type="match status" value="1"/>
</dbReference>
<dbReference type="InterPro" id="IPR005324">
    <property type="entry name" value="Ribosomal_uS5_C"/>
</dbReference>
<dbReference type="Gene3D" id="3.30.160.20">
    <property type="match status" value="1"/>
</dbReference>
<evidence type="ECO:0000256" key="7">
    <source>
        <dbReference type="ARBA" id="ARBA00039335"/>
    </source>
</evidence>
<dbReference type="InterPro" id="IPR000851">
    <property type="entry name" value="Ribosomal_uS5"/>
</dbReference>
<protein>
    <recommendedName>
        <fullName evidence="7">Small ribosomal subunit protein uS5m</fullName>
    </recommendedName>
</protein>
<evidence type="ECO:0000256" key="5">
    <source>
        <dbReference type="ARBA" id="ARBA00023274"/>
    </source>
</evidence>
<evidence type="ECO:0000259" key="10">
    <source>
        <dbReference type="PROSITE" id="PS50881"/>
    </source>
</evidence>
<dbReference type="GO" id="GO:0003735">
    <property type="term" value="F:structural constituent of ribosome"/>
    <property type="evidence" value="ECO:0007669"/>
    <property type="project" value="UniProtKB-UniRule"/>
</dbReference>
<dbReference type="STRING" id="669874.A0A1E4TQW0"/>
<accession>A0A1E4TQW0</accession>
<comment type="similarity">
    <text evidence="2 9">Belongs to the universal ribosomal protein uS5 family.</text>
</comment>
<evidence type="ECO:0000256" key="9">
    <source>
        <dbReference type="RuleBase" id="RU003823"/>
    </source>
</evidence>
<dbReference type="EMBL" id="KV454016">
    <property type="protein sequence ID" value="ODV94068.1"/>
    <property type="molecule type" value="Genomic_DNA"/>
</dbReference>
<comment type="subcellular location">
    <subcellularLocation>
        <location evidence="1">Mitochondrion</location>
    </subcellularLocation>
</comment>
<dbReference type="PANTHER" id="PTHR48277:SF1">
    <property type="entry name" value="MITOCHONDRIAL RIBOSOMAL PROTEIN S5"/>
    <property type="match status" value="1"/>
</dbReference>
<keyword evidence="4" id="KW-0496">Mitochondrion</keyword>
<dbReference type="AlphaFoldDB" id="A0A1E4TQW0"/>
<comment type="function">
    <text evidence="6">Component of the mitochondrial ribosome (mitoribosome), a dedicated translation machinery responsible for the synthesis of mitochondrial genome-encoded proteins, including at least some of the essential transmembrane subunits of the mitochondrial respiratory chain. The mitoribosomes are attached to the mitochondrial inner membrane and translation products are cotranslationally integrated into the membrane.</text>
</comment>
<dbReference type="PROSITE" id="PS50881">
    <property type="entry name" value="S5_DSRBD"/>
    <property type="match status" value="1"/>
</dbReference>
<dbReference type="Gene3D" id="3.30.230.10">
    <property type="match status" value="1"/>
</dbReference>
<dbReference type="SUPFAM" id="SSF54768">
    <property type="entry name" value="dsRNA-binding domain-like"/>
    <property type="match status" value="1"/>
</dbReference>
<keyword evidence="12" id="KW-1185">Reference proteome</keyword>
<dbReference type="Pfam" id="PF03719">
    <property type="entry name" value="Ribosomal_S5_C"/>
    <property type="match status" value="1"/>
</dbReference>
<dbReference type="InterPro" id="IPR020568">
    <property type="entry name" value="Ribosomal_Su5_D2-typ_SF"/>
</dbReference>
<dbReference type="GO" id="GO:0003723">
    <property type="term" value="F:RNA binding"/>
    <property type="evidence" value="ECO:0007669"/>
    <property type="project" value="InterPro"/>
</dbReference>
<dbReference type="Pfam" id="PF00333">
    <property type="entry name" value="Ribosomal_S5"/>
    <property type="match status" value="1"/>
</dbReference>
<dbReference type="InterPro" id="IPR014721">
    <property type="entry name" value="Ribsml_uS5_D2-typ_fold_subgr"/>
</dbReference>
<evidence type="ECO:0000313" key="11">
    <source>
        <dbReference type="EMBL" id="ODV94068.1"/>
    </source>
</evidence>
<sequence>MLLSGRSIYGSLYRLSGGVSRRFINSTVSLKNKNDNEDGVKNFKKEDEEKHLENLSNYYTSDILESIKAAESSIKPEHWNKRRLAQREFGPHYLDDFTKIDPFWDFSTTIQTDFEKPLQPIGQDIPKGHSLPDSNSSNQRKFLAEQLSKLTGLNANYIANLSVRPLVIKRVSNQTAKGKIASFYSLVVVGDRNGMVGLGEGKDKIELSKAIKKAHWNAVKNLQHIPRLENRTIYGDIEHKFHSCLIQLRSAPPGFGLRVNHHIFEICECAGIKDLAGKVYRSRNGMNVVKGTVEALTQKQITLDEIATQRGKKLVDLRNVYYST</sequence>
<organism evidence="11 12">
    <name type="scientific">Pachysolen tannophilus NRRL Y-2460</name>
    <dbReference type="NCBI Taxonomy" id="669874"/>
    <lineage>
        <taxon>Eukaryota</taxon>
        <taxon>Fungi</taxon>
        <taxon>Dikarya</taxon>
        <taxon>Ascomycota</taxon>
        <taxon>Saccharomycotina</taxon>
        <taxon>Pichiomycetes</taxon>
        <taxon>Pachysolenaceae</taxon>
        <taxon>Pachysolen</taxon>
    </lineage>
</organism>
<dbReference type="OrthoDB" id="309483at2759"/>
<evidence type="ECO:0000256" key="6">
    <source>
        <dbReference type="ARBA" id="ARBA00037226"/>
    </source>
</evidence>
<keyword evidence="3 8" id="KW-0689">Ribosomal protein</keyword>
<dbReference type="SUPFAM" id="SSF54211">
    <property type="entry name" value="Ribosomal protein S5 domain 2-like"/>
    <property type="match status" value="1"/>
</dbReference>
<evidence type="ECO:0000256" key="3">
    <source>
        <dbReference type="ARBA" id="ARBA00022980"/>
    </source>
</evidence>
<proteinExistence type="inferred from homology"/>
<name>A0A1E4TQW0_PACTA</name>
<gene>
    <name evidence="11" type="ORF">PACTADRAFT_50958</name>
</gene>
<evidence type="ECO:0000313" key="12">
    <source>
        <dbReference type="Proteomes" id="UP000094236"/>
    </source>
</evidence>
<feature type="domain" description="S5 DRBM" evidence="10">
    <location>
        <begin position="161"/>
        <end position="225"/>
    </location>
</feature>
<evidence type="ECO:0000256" key="4">
    <source>
        <dbReference type="ARBA" id="ARBA00023128"/>
    </source>
</evidence>
<dbReference type="GO" id="GO:0005763">
    <property type="term" value="C:mitochondrial small ribosomal subunit"/>
    <property type="evidence" value="ECO:0007669"/>
    <property type="project" value="EnsemblFungi"/>
</dbReference>
<dbReference type="Proteomes" id="UP000094236">
    <property type="component" value="Unassembled WGS sequence"/>
</dbReference>
<dbReference type="FunFam" id="3.30.160.20:FF:000022">
    <property type="entry name" value="28S ribosomal protein S5, mitochondrial"/>
    <property type="match status" value="1"/>
</dbReference>
<evidence type="ECO:0000256" key="1">
    <source>
        <dbReference type="ARBA" id="ARBA00004173"/>
    </source>
</evidence>
<evidence type="ECO:0000256" key="2">
    <source>
        <dbReference type="ARBA" id="ARBA00008945"/>
    </source>
</evidence>
<dbReference type="PANTHER" id="PTHR48277">
    <property type="entry name" value="MITOCHONDRIAL RIBOSOMAL PROTEIN S5"/>
    <property type="match status" value="1"/>
</dbReference>
<reference evidence="12" key="1">
    <citation type="submission" date="2016-05" db="EMBL/GenBank/DDBJ databases">
        <title>Comparative genomics of biotechnologically important yeasts.</title>
        <authorList>
            <consortium name="DOE Joint Genome Institute"/>
            <person name="Riley R."/>
            <person name="Haridas S."/>
            <person name="Wolfe K.H."/>
            <person name="Lopes M.R."/>
            <person name="Hittinger C.T."/>
            <person name="Goker M."/>
            <person name="Salamov A."/>
            <person name="Wisecaver J."/>
            <person name="Long T.M."/>
            <person name="Aerts A.L."/>
            <person name="Barry K."/>
            <person name="Choi C."/>
            <person name="Clum A."/>
            <person name="Coughlan A.Y."/>
            <person name="Deshpande S."/>
            <person name="Douglass A.P."/>
            <person name="Hanson S.J."/>
            <person name="Klenk H.-P."/>
            <person name="Labutti K."/>
            <person name="Lapidus A."/>
            <person name="Lindquist E."/>
            <person name="Lipzen A."/>
            <person name="Meier-Kolthoff J.P."/>
            <person name="Ohm R.A."/>
            <person name="Otillar R.P."/>
            <person name="Pangilinan J."/>
            <person name="Peng Y."/>
            <person name="Rokas A."/>
            <person name="Rosa C.A."/>
            <person name="Scheuner C."/>
            <person name="Sibirny A.A."/>
            <person name="Slot J.C."/>
            <person name="Stielow J.B."/>
            <person name="Sun H."/>
            <person name="Kurtzman C.P."/>
            <person name="Blackwell M."/>
            <person name="Grigoriev I.V."/>
            <person name="Jeffries T.W."/>
        </authorList>
    </citation>
    <scope>NUCLEOTIDE SEQUENCE [LARGE SCALE GENOMIC DNA]</scope>
    <source>
        <strain evidence="12">NRRL Y-2460</strain>
    </source>
</reference>
<keyword evidence="5 8" id="KW-0687">Ribonucleoprotein</keyword>
<dbReference type="InterPro" id="IPR013810">
    <property type="entry name" value="Ribosomal_uS5_N"/>
</dbReference>
<evidence type="ECO:0000256" key="8">
    <source>
        <dbReference type="PROSITE-ProRule" id="PRU00268"/>
    </source>
</evidence>